<proteinExistence type="predicted"/>
<feature type="compositionally biased region" description="Polar residues" evidence="1">
    <location>
        <begin position="1"/>
        <end position="15"/>
    </location>
</feature>
<protein>
    <submittedName>
        <fullName evidence="2">Uncharacterized protein</fullName>
    </submittedName>
</protein>
<sequence length="85" mass="9402">MTQIIGDLSSATQTKSMKRVAKDQVLSQRNKMTRPREAKGKRPVESFIGYRDLSAEFEDYSEDIINKVNAASTLVPAVGKISPNS</sequence>
<comment type="caution">
    <text evidence="2">The sequence shown here is derived from an EMBL/GenBank/DDBJ whole genome shotgun (WGS) entry which is preliminary data.</text>
</comment>
<feature type="non-terminal residue" evidence="2">
    <location>
        <position position="85"/>
    </location>
</feature>
<evidence type="ECO:0000256" key="1">
    <source>
        <dbReference type="SAM" id="MobiDB-lite"/>
    </source>
</evidence>
<dbReference type="AlphaFoldDB" id="A0A699VAD4"/>
<evidence type="ECO:0000313" key="2">
    <source>
        <dbReference type="EMBL" id="GFD29044.1"/>
    </source>
</evidence>
<reference evidence="2" key="1">
    <citation type="journal article" date="2019" name="Sci. Rep.">
        <title>Draft genome of Tanacetum cinerariifolium, the natural source of mosquito coil.</title>
        <authorList>
            <person name="Yamashiro T."/>
            <person name="Shiraishi A."/>
            <person name="Satake H."/>
            <person name="Nakayama K."/>
        </authorList>
    </citation>
    <scope>NUCLEOTIDE SEQUENCE</scope>
</reference>
<gene>
    <name evidence="2" type="ORF">Tci_901013</name>
</gene>
<accession>A0A699VAD4</accession>
<name>A0A699VAD4_TANCI</name>
<feature type="region of interest" description="Disordered" evidence="1">
    <location>
        <begin position="1"/>
        <end position="40"/>
    </location>
</feature>
<organism evidence="2">
    <name type="scientific">Tanacetum cinerariifolium</name>
    <name type="common">Dalmatian daisy</name>
    <name type="synonym">Chrysanthemum cinerariifolium</name>
    <dbReference type="NCBI Taxonomy" id="118510"/>
    <lineage>
        <taxon>Eukaryota</taxon>
        <taxon>Viridiplantae</taxon>
        <taxon>Streptophyta</taxon>
        <taxon>Embryophyta</taxon>
        <taxon>Tracheophyta</taxon>
        <taxon>Spermatophyta</taxon>
        <taxon>Magnoliopsida</taxon>
        <taxon>eudicotyledons</taxon>
        <taxon>Gunneridae</taxon>
        <taxon>Pentapetalae</taxon>
        <taxon>asterids</taxon>
        <taxon>campanulids</taxon>
        <taxon>Asterales</taxon>
        <taxon>Asteraceae</taxon>
        <taxon>Asteroideae</taxon>
        <taxon>Anthemideae</taxon>
        <taxon>Anthemidinae</taxon>
        <taxon>Tanacetum</taxon>
    </lineage>
</organism>
<dbReference type="EMBL" id="BKCJ011391146">
    <property type="protein sequence ID" value="GFD29044.1"/>
    <property type="molecule type" value="Genomic_DNA"/>
</dbReference>